<dbReference type="AlphaFoldDB" id="A0A4R2E8A1"/>
<dbReference type="RefSeq" id="WP_131840233.1">
    <property type="nucleotide sequence ID" value="NZ_SLWB01000016.1"/>
</dbReference>
<sequence length="74" mass="8428">MFWKIYSSFLRITDPIWRWVTRNGYLIAGICWAGLALLAYIKSDDGSLVEPISFGAASVVGFICHIWSRRGRCD</sequence>
<proteinExistence type="predicted"/>
<dbReference type="Proteomes" id="UP000294830">
    <property type="component" value="Unassembled WGS sequence"/>
</dbReference>
<organism evidence="2 3">
    <name type="scientific">Acetobacteroides hydrogenigenes</name>
    <dbReference type="NCBI Taxonomy" id="979970"/>
    <lineage>
        <taxon>Bacteria</taxon>
        <taxon>Pseudomonadati</taxon>
        <taxon>Bacteroidota</taxon>
        <taxon>Bacteroidia</taxon>
        <taxon>Bacteroidales</taxon>
        <taxon>Rikenellaceae</taxon>
        <taxon>Acetobacteroides</taxon>
    </lineage>
</organism>
<reference evidence="2 3" key="1">
    <citation type="submission" date="2019-03" db="EMBL/GenBank/DDBJ databases">
        <title>Genomic Encyclopedia of Archaeal and Bacterial Type Strains, Phase II (KMG-II): from individual species to whole genera.</title>
        <authorList>
            <person name="Goeker M."/>
        </authorList>
    </citation>
    <scope>NUCLEOTIDE SEQUENCE [LARGE SCALE GENOMIC DNA]</scope>
    <source>
        <strain evidence="2 3">RL-C</strain>
    </source>
</reference>
<evidence type="ECO:0000313" key="2">
    <source>
        <dbReference type="EMBL" id="TCN63066.1"/>
    </source>
</evidence>
<gene>
    <name evidence="2" type="ORF">CLV25_11644</name>
</gene>
<keyword evidence="1" id="KW-0812">Transmembrane</keyword>
<dbReference type="EMBL" id="SLWB01000016">
    <property type="protein sequence ID" value="TCN63066.1"/>
    <property type="molecule type" value="Genomic_DNA"/>
</dbReference>
<feature type="transmembrane region" description="Helical" evidence="1">
    <location>
        <begin position="20"/>
        <end position="41"/>
    </location>
</feature>
<comment type="caution">
    <text evidence="2">The sequence shown here is derived from an EMBL/GenBank/DDBJ whole genome shotgun (WGS) entry which is preliminary data.</text>
</comment>
<protein>
    <submittedName>
        <fullName evidence="2">Uncharacterized protein</fullName>
    </submittedName>
</protein>
<accession>A0A4R2E8A1</accession>
<keyword evidence="1" id="KW-0472">Membrane</keyword>
<evidence type="ECO:0000313" key="3">
    <source>
        <dbReference type="Proteomes" id="UP000294830"/>
    </source>
</evidence>
<feature type="transmembrane region" description="Helical" evidence="1">
    <location>
        <begin position="47"/>
        <end position="68"/>
    </location>
</feature>
<keyword evidence="3" id="KW-1185">Reference proteome</keyword>
<keyword evidence="1" id="KW-1133">Transmembrane helix</keyword>
<evidence type="ECO:0000256" key="1">
    <source>
        <dbReference type="SAM" id="Phobius"/>
    </source>
</evidence>
<name>A0A4R2E8A1_9BACT</name>